<keyword evidence="1" id="KW-0479">Metal-binding</keyword>
<name>A0A3B0NBM1_THEAN</name>
<reference evidence="3" key="1">
    <citation type="submission" date="2018-07" db="EMBL/GenBank/DDBJ databases">
        <authorList>
            <person name="Quirk P.G."/>
            <person name="Krulwich T.A."/>
        </authorList>
    </citation>
    <scope>NUCLEOTIDE SEQUENCE</scope>
    <source>
        <strain evidence="3">Anand</strain>
    </source>
</reference>
<gene>
    <name evidence="4" type="ORF">TAT_000226900</name>
    <name evidence="3" type="ORF">TAV_000227000</name>
</gene>
<organism evidence="3">
    <name type="scientific">Theileria annulata</name>
    <dbReference type="NCBI Taxonomy" id="5874"/>
    <lineage>
        <taxon>Eukaryota</taxon>
        <taxon>Sar</taxon>
        <taxon>Alveolata</taxon>
        <taxon>Apicomplexa</taxon>
        <taxon>Aconoidasida</taxon>
        <taxon>Piroplasmida</taxon>
        <taxon>Theileriidae</taxon>
        <taxon>Theileria</taxon>
    </lineage>
</organism>
<keyword evidence="1" id="KW-0862">Zinc</keyword>
<dbReference type="EMBL" id="UIVS01000003">
    <property type="protein sequence ID" value="SVP92476.1"/>
    <property type="molecule type" value="Genomic_DNA"/>
</dbReference>
<dbReference type="InterPro" id="IPR007529">
    <property type="entry name" value="Znf_HIT"/>
</dbReference>
<protein>
    <recommendedName>
        <fullName evidence="2">HIT-type domain-containing protein</fullName>
    </recommendedName>
</protein>
<dbReference type="EMBL" id="UIVT01000003">
    <property type="protein sequence ID" value="SVP93280.1"/>
    <property type="molecule type" value="Genomic_DNA"/>
</dbReference>
<keyword evidence="1" id="KW-0863">Zinc-finger</keyword>
<dbReference type="GO" id="GO:0008270">
    <property type="term" value="F:zinc ion binding"/>
    <property type="evidence" value="ECO:0007669"/>
    <property type="project" value="UniProtKB-UniRule"/>
</dbReference>
<sequence length="133" mass="15482">MLCNECNEENAKYRYKCCLLHFCSLSCYKSHKCNRIESENKNLDGDKINGLVTENSNLVFDTSAQLNAQLADDIDPEIKRRLNSDEDLKSYIKDIKELLINVTNSDDPVDVIHKNMNNQQFKHFINHIILNYI</sequence>
<dbReference type="AlphaFoldDB" id="A0A3B0NBM1"/>
<accession>A0A3B0NBM1</accession>
<dbReference type="PROSITE" id="PS51083">
    <property type="entry name" value="ZF_HIT"/>
    <property type="match status" value="1"/>
</dbReference>
<evidence type="ECO:0000313" key="3">
    <source>
        <dbReference type="EMBL" id="SVP92476.1"/>
    </source>
</evidence>
<dbReference type="VEuPathDB" id="PiroplasmaDB:TA05260"/>
<evidence type="ECO:0000259" key="2">
    <source>
        <dbReference type="PROSITE" id="PS51083"/>
    </source>
</evidence>
<dbReference type="Gene3D" id="3.30.60.190">
    <property type="match status" value="1"/>
</dbReference>
<feature type="domain" description="HIT-type" evidence="2">
    <location>
        <begin position="3"/>
        <end position="33"/>
    </location>
</feature>
<proteinExistence type="predicted"/>
<dbReference type="CDD" id="cd23024">
    <property type="entry name" value="zf-HIT_ZNHIT2-3"/>
    <property type="match status" value="1"/>
</dbReference>
<evidence type="ECO:0000313" key="4">
    <source>
        <dbReference type="EMBL" id="SVP93280.1"/>
    </source>
</evidence>
<evidence type="ECO:0000256" key="1">
    <source>
        <dbReference type="PROSITE-ProRule" id="PRU00453"/>
    </source>
</evidence>